<proteinExistence type="inferred from homology"/>
<dbReference type="EMBL" id="JACEFB010000008">
    <property type="protein sequence ID" value="MBA2226813.1"/>
    <property type="molecule type" value="Genomic_DNA"/>
</dbReference>
<evidence type="ECO:0000256" key="4">
    <source>
        <dbReference type="ARBA" id="ARBA00022692"/>
    </source>
</evidence>
<feature type="transmembrane region" description="Helical" evidence="7">
    <location>
        <begin position="161"/>
        <end position="182"/>
    </location>
</feature>
<keyword evidence="5 7" id="KW-1133">Transmembrane helix</keyword>
<feature type="transmembrane region" description="Helical" evidence="7">
    <location>
        <begin position="119"/>
        <end position="141"/>
    </location>
</feature>
<gene>
    <name evidence="9" type="ORF">H0921_11640</name>
</gene>
<protein>
    <submittedName>
        <fullName evidence="9">Type II secretion system F family protein</fullName>
    </submittedName>
</protein>
<comment type="similarity">
    <text evidence="2">Belongs to the GSP F family.</text>
</comment>
<dbReference type="Pfam" id="PF00482">
    <property type="entry name" value="T2SSF"/>
    <property type="match status" value="2"/>
</dbReference>
<comment type="subcellular location">
    <subcellularLocation>
        <location evidence="1">Cell membrane</location>
        <topology evidence="1">Multi-pass membrane protein</topology>
    </subcellularLocation>
</comment>
<evidence type="ECO:0000256" key="5">
    <source>
        <dbReference type="ARBA" id="ARBA00022989"/>
    </source>
</evidence>
<dbReference type="InterPro" id="IPR042094">
    <property type="entry name" value="T2SS_GspF_sf"/>
</dbReference>
<evidence type="ECO:0000256" key="6">
    <source>
        <dbReference type="ARBA" id="ARBA00023136"/>
    </source>
</evidence>
<dbReference type="PANTHER" id="PTHR30012">
    <property type="entry name" value="GENERAL SECRETION PATHWAY PROTEIN"/>
    <property type="match status" value="1"/>
</dbReference>
<evidence type="ECO:0000256" key="3">
    <source>
        <dbReference type="ARBA" id="ARBA00022475"/>
    </source>
</evidence>
<organism evidence="9 10">
    <name type="scientific">Thermogemmata fonticola</name>
    <dbReference type="NCBI Taxonomy" id="2755323"/>
    <lineage>
        <taxon>Bacteria</taxon>
        <taxon>Pseudomonadati</taxon>
        <taxon>Planctomycetota</taxon>
        <taxon>Planctomycetia</taxon>
        <taxon>Gemmatales</taxon>
        <taxon>Gemmataceae</taxon>
        <taxon>Thermogemmata</taxon>
    </lineage>
</organism>
<evidence type="ECO:0000256" key="1">
    <source>
        <dbReference type="ARBA" id="ARBA00004651"/>
    </source>
</evidence>
<comment type="caution">
    <text evidence="9">The sequence shown here is derived from an EMBL/GenBank/DDBJ whole genome shotgun (WGS) entry which is preliminary data.</text>
</comment>
<keyword evidence="10" id="KW-1185">Reference proteome</keyword>
<feature type="transmembrane region" description="Helical" evidence="7">
    <location>
        <begin position="317"/>
        <end position="339"/>
    </location>
</feature>
<evidence type="ECO:0000259" key="8">
    <source>
        <dbReference type="Pfam" id="PF00482"/>
    </source>
</evidence>
<dbReference type="InterPro" id="IPR003004">
    <property type="entry name" value="GspF/PilC"/>
</dbReference>
<dbReference type="GO" id="GO:0005886">
    <property type="term" value="C:plasma membrane"/>
    <property type="evidence" value="ECO:0007669"/>
    <property type="project" value="UniProtKB-SubCell"/>
</dbReference>
<dbReference type="InterPro" id="IPR018076">
    <property type="entry name" value="T2SS_GspF_dom"/>
</dbReference>
<keyword evidence="3" id="KW-1003">Cell membrane</keyword>
<evidence type="ECO:0000313" key="9">
    <source>
        <dbReference type="EMBL" id="MBA2226813.1"/>
    </source>
</evidence>
<dbReference type="AlphaFoldDB" id="A0A7V8VF00"/>
<evidence type="ECO:0000313" key="10">
    <source>
        <dbReference type="Proteomes" id="UP000542342"/>
    </source>
</evidence>
<sequence>MIFSSARCPVGALVMWCRVLRHGLAAGLDPVKLFRQQSRSGPAVLRPVAAALAQRLEQGESLGDALADYLDCFPPLFVELIRVGERTGHLEETFQVLEEYYDQVQSIQRQFRSAMTYPVLMYLAAVGVITLLILILGYLGGQGQAVTTDPLGLGLSGISGAMMFVAVALGLPVALLVGLKLLANKVRWQSQLEAFLLGLPGWGPAFLLLALQRCAVALRMGYQAGLSVPKVVRHALEAASNAAFTRGQSRAVAVVKKGGSLTEALRASGAPFPDEFYEYVQLGEQTGNLPEVMERLSPNYAEEAARRLRSAATATAWAIYALIALMIILAIFRIASIYLNALGQAAG</sequence>
<keyword evidence="6 7" id="KW-0472">Membrane</keyword>
<keyword evidence="4 7" id="KW-0812">Transmembrane</keyword>
<feature type="domain" description="Type II secretion system protein GspF" evidence="8">
    <location>
        <begin position="16"/>
        <end position="136"/>
    </location>
</feature>
<feature type="domain" description="Type II secretion system protein GspF" evidence="8">
    <location>
        <begin position="218"/>
        <end position="332"/>
    </location>
</feature>
<reference evidence="9 10" key="1">
    <citation type="submission" date="2020-07" db="EMBL/GenBank/DDBJ databases">
        <title>Thermogemmata thermophila gen. nov., sp. nov., a novel moderate thermophilic planctomycete from a Kamchatka hot spring.</title>
        <authorList>
            <person name="Elcheninov A.G."/>
            <person name="Podosokorskaya O.A."/>
            <person name="Kovaleva O.L."/>
            <person name="Novikov A."/>
            <person name="Bonch-Osmolovskaya E.A."/>
            <person name="Toshchakov S.V."/>
            <person name="Kublanov I.V."/>
        </authorList>
    </citation>
    <scope>NUCLEOTIDE SEQUENCE [LARGE SCALE GENOMIC DNA]</scope>
    <source>
        <strain evidence="9 10">2918</strain>
    </source>
</reference>
<evidence type="ECO:0000256" key="2">
    <source>
        <dbReference type="ARBA" id="ARBA00005745"/>
    </source>
</evidence>
<accession>A0A7V8VF00</accession>
<evidence type="ECO:0000256" key="7">
    <source>
        <dbReference type="SAM" id="Phobius"/>
    </source>
</evidence>
<dbReference type="Proteomes" id="UP000542342">
    <property type="component" value="Unassembled WGS sequence"/>
</dbReference>
<dbReference type="Gene3D" id="1.20.81.30">
    <property type="entry name" value="Type II secretion system (T2SS), domain F"/>
    <property type="match status" value="2"/>
</dbReference>
<name>A0A7V8VF00_9BACT</name>
<dbReference type="RefSeq" id="WP_194538255.1">
    <property type="nucleotide sequence ID" value="NZ_JACEFB010000008.1"/>
</dbReference>
<dbReference type="PANTHER" id="PTHR30012:SF0">
    <property type="entry name" value="TYPE II SECRETION SYSTEM PROTEIN F-RELATED"/>
    <property type="match status" value="1"/>
</dbReference>